<dbReference type="PANTHER" id="PTHR10982">
    <property type="entry name" value="MALONYL COA-ACYL CARRIER PROTEIN TRANSACYLASE"/>
    <property type="match status" value="1"/>
</dbReference>
<dbReference type="InterPro" id="IPR050830">
    <property type="entry name" value="Fungal_FAS"/>
</dbReference>
<dbReference type="Pfam" id="PF22235">
    <property type="entry name" value="FAS1_thioest_ins"/>
    <property type="match status" value="1"/>
</dbReference>
<keyword evidence="1" id="KW-0808">Transferase</keyword>
<keyword evidence="5" id="KW-1185">Reference proteome</keyword>
<protein>
    <recommendedName>
        <fullName evidence="6">MaoC-like domain-containing protein</fullName>
    </recommendedName>
</protein>
<feature type="non-terminal residue" evidence="4">
    <location>
        <position position="1"/>
    </location>
</feature>
<evidence type="ECO:0008006" key="6">
    <source>
        <dbReference type="Google" id="ProtNLM"/>
    </source>
</evidence>
<dbReference type="GO" id="GO:0005835">
    <property type="term" value="C:fatty acid synthase complex"/>
    <property type="evidence" value="ECO:0007669"/>
    <property type="project" value="InterPro"/>
</dbReference>
<feature type="domain" description="MaoC-like" evidence="2">
    <location>
        <begin position="244"/>
        <end position="281"/>
    </location>
</feature>
<dbReference type="InterPro" id="IPR039569">
    <property type="entry name" value="FAS1-like_DH_region"/>
</dbReference>
<organism evidence="4 5">
    <name type="scientific">Piloderma croceum (strain F 1598)</name>
    <dbReference type="NCBI Taxonomy" id="765440"/>
    <lineage>
        <taxon>Eukaryota</taxon>
        <taxon>Fungi</taxon>
        <taxon>Dikarya</taxon>
        <taxon>Basidiomycota</taxon>
        <taxon>Agaricomycotina</taxon>
        <taxon>Agaricomycetes</taxon>
        <taxon>Agaricomycetidae</taxon>
        <taxon>Atheliales</taxon>
        <taxon>Atheliaceae</taxon>
        <taxon>Piloderma</taxon>
    </lineage>
</organism>
<dbReference type="GO" id="GO:0006633">
    <property type="term" value="P:fatty acid biosynthetic process"/>
    <property type="evidence" value="ECO:0007669"/>
    <property type="project" value="InterPro"/>
</dbReference>
<dbReference type="Pfam" id="PF13452">
    <property type="entry name" value="FAS1_DH_region"/>
    <property type="match status" value="1"/>
</dbReference>
<dbReference type="Pfam" id="PF01575">
    <property type="entry name" value="MaoC_dehydratas"/>
    <property type="match status" value="1"/>
</dbReference>
<dbReference type="PRINTS" id="PR01483">
    <property type="entry name" value="FASYNTHASE"/>
</dbReference>
<name>A0A0C3F710_PILCF</name>
<evidence type="ECO:0000259" key="2">
    <source>
        <dbReference type="Pfam" id="PF01575"/>
    </source>
</evidence>
<dbReference type="PANTHER" id="PTHR10982:SF21">
    <property type="entry name" value="FATTY ACID SYNTHASE SUBUNIT BETA"/>
    <property type="match status" value="1"/>
</dbReference>
<dbReference type="SUPFAM" id="SSF54637">
    <property type="entry name" value="Thioesterase/thiol ester dehydrase-isomerase"/>
    <property type="match status" value="1"/>
</dbReference>
<dbReference type="Gene3D" id="3.10.129.10">
    <property type="entry name" value="Hotdog Thioesterase"/>
    <property type="match status" value="1"/>
</dbReference>
<dbReference type="InterPro" id="IPR002539">
    <property type="entry name" value="MaoC-like_dom"/>
</dbReference>
<dbReference type="Proteomes" id="UP000054166">
    <property type="component" value="Unassembled WGS sequence"/>
</dbReference>
<evidence type="ECO:0000256" key="1">
    <source>
        <dbReference type="ARBA" id="ARBA00022679"/>
    </source>
</evidence>
<accession>A0A0C3F710</accession>
<dbReference type="STRING" id="765440.A0A0C3F710"/>
<evidence type="ECO:0000313" key="4">
    <source>
        <dbReference type="EMBL" id="KIM75601.1"/>
    </source>
</evidence>
<dbReference type="AlphaFoldDB" id="A0A0C3F710"/>
<dbReference type="OrthoDB" id="3001637at2759"/>
<dbReference type="InterPro" id="IPR029069">
    <property type="entry name" value="HotDog_dom_sf"/>
</dbReference>
<gene>
    <name evidence="4" type="ORF">PILCRDRAFT_78758</name>
</gene>
<dbReference type="InterPro" id="IPR003965">
    <property type="entry name" value="Fatty_acid_synthase"/>
</dbReference>
<evidence type="ECO:0000313" key="5">
    <source>
        <dbReference type="Proteomes" id="UP000054166"/>
    </source>
</evidence>
<proteinExistence type="predicted"/>
<sequence>ESFKAVRTSDVVPPMDFAIITGWQVTMAHSHKSIFPTTIDGDLLKLVHLSNGFCMVDGAKPLRIGDVCYSEARIASVTNTDAGKVVKVKSYIYRAGTPVIEVVLAFLYRGRFTNYKNTFETTEEPDYLINLLDDAAVGVLQSKEWFKWDDQSVPLQAGTAHFFRMQSQVTYKDKTLYQNVSVSGDIFVHDQLKRFIKVGLVDFQQDDYQGNPVVAYPLRHGNPQGSLTPLANNAYTLSKDGSTVFITPLTNEPYSKISGNFNPIHVNPYFSDYASLPGTITRYVVERHYSEVRRECRCQRSS</sequence>
<reference evidence="5" key="2">
    <citation type="submission" date="2015-01" db="EMBL/GenBank/DDBJ databases">
        <title>Evolutionary Origins and Diversification of the Mycorrhizal Mutualists.</title>
        <authorList>
            <consortium name="DOE Joint Genome Institute"/>
            <consortium name="Mycorrhizal Genomics Consortium"/>
            <person name="Kohler A."/>
            <person name="Kuo A."/>
            <person name="Nagy L.G."/>
            <person name="Floudas D."/>
            <person name="Copeland A."/>
            <person name="Barry K.W."/>
            <person name="Cichocki N."/>
            <person name="Veneault-Fourrey C."/>
            <person name="LaButti K."/>
            <person name="Lindquist E.A."/>
            <person name="Lipzen A."/>
            <person name="Lundell T."/>
            <person name="Morin E."/>
            <person name="Murat C."/>
            <person name="Riley R."/>
            <person name="Ohm R."/>
            <person name="Sun H."/>
            <person name="Tunlid A."/>
            <person name="Henrissat B."/>
            <person name="Grigoriev I.V."/>
            <person name="Hibbett D.S."/>
            <person name="Martin F."/>
        </authorList>
    </citation>
    <scope>NUCLEOTIDE SEQUENCE [LARGE SCALE GENOMIC DNA]</scope>
    <source>
        <strain evidence="5">F 1598</strain>
    </source>
</reference>
<dbReference type="GO" id="GO:0004312">
    <property type="term" value="F:fatty acid synthase activity"/>
    <property type="evidence" value="ECO:0007669"/>
    <property type="project" value="InterPro"/>
</dbReference>
<reference evidence="4 5" key="1">
    <citation type="submission" date="2014-04" db="EMBL/GenBank/DDBJ databases">
        <authorList>
            <consortium name="DOE Joint Genome Institute"/>
            <person name="Kuo A."/>
            <person name="Tarkka M."/>
            <person name="Buscot F."/>
            <person name="Kohler A."/>
            <person name="Nagy L.G."/>
            <person name="Floudas D."/>
            <person name="Copeland A."/>
            <person name="Barry K.W."/>
            <person name="Cichocki N."/>
            <person name="Veneault-Fourrey C."/>
            <person name="LaButti K."/>
            <person name="Lindquist E.A."/>
            <person name="Lipzen A."/>
            <person name="Lundell T."/>
            <person name="Morin E."/>
            <person name="Murat C."/>
            <person name="Sun H."/>
            <person name="Tunlid A."/>
            <person name="Henrissat B."/>
            <person name="Grigoriev I.V."/>
            <person name="Hibbett D.S."/>
            <person name="Martin F."/>
            <person name="Nordberg H.P."/>
            <person name="Cantor M.N."/>
            <person name="Hua S.X."/>
        </authorList>
    </citation>
    <scope>NUCLEOTIDE SEQUENCE [LARGE SCALE GENOMIC DNA]</scope>
    <source>
        <strain evidence="4 5">F 1598</strain>
    </source>
</reference>
<dbReference type="Gene3D" id="2.40.128.700">
    <property type="match status" value="1"/>
</dbReference>
<dbReference type="HOGENOM" id="CLU_762990_0_0_1"/>
<evidence type="ECO:0000259" key="3">
    <source>
        <dbReference type="Pfam" id="PF13452"/>
    </source>
</evidence>
<dbReference type="InParanoid" id="A0A0C3F710"/>
<dbReference type="EMBL" id="KN833045">
    <property type="protein sequence ID" value="KIM75601.1"/>
    <property type="molecule type" value="Genomic_DNA"/>
</dbReference>
<feature type="domain" description="FAS1-like dehydratase" evidence="3">
    <location>
        <begin position="5"/>
        <end position="101"/>
    </location>
</feature>